<feature type="compositionally biased region" description="Basic and acidic residues" evidence="1">
    <location>
        <begin position="12"/>
        <end position="22"/>
    </location>
</feature>
<accession>A0ABD1XET4</accession>
<organism evidence="2 3">
    <name type="scientific">Riccia fluitans</name>
    <dbReference type="NCBI Taxonomy" id="41844"/>
    <lineage>
        <taxon>Eukaryota</taxon>
        <taxon>Viridiplantae</taxon>
        <taxon>Streptophyta</taxon>
        <taxon>Embryophyta</taxon>
        <taxon>Marchantiophyta</taxon>
        <taxon>Marchantiopsida</taxon>
        <taxon>Marchantiidae</taxon>
        <taxon>Marchantiales</taxon>
        <taxon>Ricciaceae</taxon>
        <taxon>Riccia</taxon>
    </lineage>
</organism>
<evidence type="ECO:0000313" key="3">
    <source>
        <dbReference type="Proteomes" id="UP001605036"/>
    </source>
</evidence>
<comment type="caution">
    <text evidence="2">The sequence shown here is derived from an EMBL/GenBank/DDBJ whole genome shotgun (WGS) entry which is preliminary data.</text>
</comment>
<gene>
    <name evidence="2" type="ORF">R1flu_026035</name>
</gene>
<reference evidence="2 3" key="1">
    <citation type="submission" date="2024-09" db="EMBL/GenBank/DDBJ databases">
        <title>Chromosome-scale assembly of Riccia fluitans.</title>
        <authorList>
            <person name="Paukszto L."/>
            <person name="Sawicki J."/>
            <person name="Karawczyk K."/>
            <person name="Piernik-Szablinska J."/>
            <person name="Szczecinska M."/>
            <person name="Mazdziarz M."/>
        </authorList>
    </citation>
    <scope>NUCLEOTIDE SEQUENCE [LARGE SCALE GENOMIC DNA]</scope>
    <source>
        <strain evidence="2">Rf_01</strain>
        <tissue evidence="2">Aerial parts of the thallus</tissue>
    </source>
</reference>
<keyword evidence="3" id="KW-1185">Reference proteome</keyword>
<proteinExistence type="predicted"/>
<sequence>MQEAPTQITSKNKKETDKLVKGKRDKNDDLAVKLYIQLFVVSSLTQDESFSWKQFPLHVQANKLIERKEVASEAGSQGLSDGFQVAQEAKRQLIP</sequence>
<evidence type="ECO:0000313" key="2">
    <source>
        <dbReference type="EMBL" id="KAL2607462.1"/>
    </source>
</evidence>
<evidence type="ECO:0000256" key="1">
    <source>
        <dbReference type="SAM" id="MobiDB-lite"/>
    </source>
</evidence>
<feature type="region of interest" description="Disordered" evidence="1">
    <location>
        <begin position="1"/>
        <end position="22"/>
    </location>
</feature>
<feature type="compositionally biased region" description="Polar residues" evidence="1">
    <location>
        <begin position="1"/>
        <end position="10"/>
    </location>
</feature>
<dbReference type="Proteomes" id="UP001605036">
    <property type="component" value="Unassembled WGS sequence"/>
</dbReference>
<dbReference type="EMBL" id="JBHFFA010000008">
    <property type="protein sequence ID" value="KAL2607462.1"/>
    <property type="molecule type" value="Genomic_DNA"/>
</dbReference>
<dbReference type="AlphaFoldDB" id="A0ABD1XET4"/>
<protein>
    <submittedName>
        <fullName evidence="2">Uncharacterized protein</fullName>
    </submittedName>
</protein>
<name>A0ABD1XET4_9MARC</name>